<organism evidence="2">
    <name type="scientific">marine sediment metagenome</name>
    <dbReference type="NCBI Taxonomy" id="412755"/>
    <lineage>
        <taxon>unclassified sequences</taxon>
        <taxon>metagenomes</taxon>
        <taxon>ecological metagenomes</taxon>
    </lineage>
</organism>
<feature type="non-terminal residue" evidence="2">
    <location>
        <position position="315"/>
    </location>
</feature>
<evidence type="ECO:0000313" key="2">
    <source>
        <dbReference type="EMBL" id="GAF70415.1"/>
    </source>
</evidence>
<dbReference type="PANTHER" id="PTHR36566:SF1">
    <property type="entry name" value="PYRIDINIUM-3,5-BISTHIOCARBOXYLIC ACID MONONUCLEOTIDE NICKEL INSERTION PROTEIN"/>
    <property type="match status" value="1"/>
</dbReference>
<dbReference type="Gene3D" id="3.30.70.1380">
    <property type="entry name" value="Transcriptional regulatory protein pf0864 domain like"/>
    <property type="match status" value="1"/>
</dbReference>
<evidence type="ECO:0000256" key="1">
    <source>
        <dbReference type="ARBA" id="ARBA00022596"/>
    </source>
</evidence>
<proteinExistence type="predicted"/>
<keyword evidence="1" id="KW-0533">Nickel</keyword>
<dbReference type="AlphaFoldDB" id="X0T2Y6"/>
<evidence type="ECO:0008006" key="3">
    <source>
        <dbReference type="Google" id="ProtNLM"/>
    </source>
</evidence>
<comment type="caution">
    <text evidence="2">The sequence shown here is derived from an EMBL/GenBank/DDBJ whole genome shotgun (WGS) entry which is preliminary data.</text>
</comment>
<dbReference type="InterPro" id="IPR002822">
    <property type="entry name" value="Ni_insertion"/>
</dbReference>
<sequence>MKFLYFDATSGLSGDMILGALLDLGVPKALFLEKMAELNLPVDIQIKETKRSSLRGLKIDVSVKRSAKNPERKWKDIESLINSSSFSTRIKKKSLSIFKKLFQAESHVHGHTFNLTHLHEAGADDAIIDIVGCCFLADFLNIDTFYSSPLNVGQGWIKTSHGRLPVPPPAVAEILKGIPVYSAWAKEELVTPTGAAIVATLVETFIPFPEMNYENIGYGAGSKDFPEIPNILRVFLGKKEQFKVSKKIFTIETNIDDSTPQILAGYFERAFKLGALDVSLTPIVMKKNRLATKLSVIVEADKIDSLIRSIFEETS</sequence>
<gene>
    <name evidence="2" type="ORF">S01H1_15078</name>
</gene>
<dbReference type="EMBL" id="BARS01007867">
    <property type="protein sequence ID" value="GAF70415.1"/>
    <property type="molecule type" value="Genomic_DNA"/>
</dbReference>
<dbReference type="PANTHER" id="PTHR36566">
    <property type="entry name" value="NICKEL INSERTION PROTEIN-RELATED"/>
    <property type="match status" value="1"/>
</dbReference>
<reference evidence="2" key="1">
    <citation type="journal article" date="2014" name="Front. Microbiol.">
        <title>High frequency of phylogenetically diverse reductive dehalogenase-homologous genes in deep subseafloor sedimentary metagenomes.</title>
        <authorList>
            <person name="Kawai M."/>
            <person name="Futagami T."/>
            <person name="Toyoda A."/>
            <person name="Takaki Y."/>
            <person name="Nishi S."/>
            <person name="Hori S."/>
            <person name="Arai W."/>
            <person name="Tsubouchi T."/>
            <person name="Morono Y."/>
            <person name="Uchiyama I."/>
            <person name="Ito T."/>
            <person name="Fujiyama A."/>
            <person name="Inagaki F."/>
            <person name="Takami H."/>
        </authorList>
    </citation>
    <scope>NUCLEOTIDE SEQUENCE</scope>
    <source>
        <strain evidence="2">Expedition CK06-06</strain>
    </source>
</reference>
<dbReference type="Pfam" id="PF01969">
    <property type="entry name" value="Ni_insertion"/>
    <property type="match status" value="1"/>
</dbReference>
<name>X0T2Y6_9ZZZZ</name>
<dbReference type="NCBIfam" id="TIGR00299">
    <property type="entry name" value="nickel pincer cofactor biosynthesis protein LarC"/>
    <property type="match status" value="1"/>
</dbReference>
<accession>X0T2Y6</accession>
<protein>
    <recommendedName>
        <fullName evidence="3">TIGR00299 family protein</fullName>
    </recommendedName>
</protein>